<dbReference type="OrthoDB" id="4026416at2759"/>
<accession>A0A9Q3CCC3</accession>
<comment type="caution">
    <text evidence="1">The sequence shown here is derived from an EMBL/GenBank/DDBJ whole genome shotgun (WGS) entry which is preliminary data.</text>
</comment>
<gene>
    <name evidence="1" type="ORF">O181_020320</name>
</gene>
<proteinExistence type="predicted"/>
<evidence type="ECO:0008006" key="3">
    <source>
        <dbReference type="Google" id="ProtNLM"/>
    </source>
</evidence>
<sequence length="88" mass="9837">MGPADLLLGMKINQLEEGISMDQQHFVESFLELYGLQDCKPVGNHLFPNEHLGPAMEEERIKFDSLQQPILISRKSNHTALEGISSCA</sequence>
<dbReference type="Proteomes" id="UP000765509">
    <property type="component" value="Unassembled WGS sequence"/>
</dbReference>
<organism evidence="1 2">
    <name type="scientific">Austropuccinia psidii MF-1</name>
    <dbReference type="NCBI Taxonomy" id="1389203"/>
    <lineage>
        <taxon>Eukaryota</taxon>
        <taxon>Fungi</taxon>
        <taxon>Dikarya</taxon>
        <taxon>Basidiomycota</taxon>
        <taxon>Pucciniomycotina</taxon>
        <taxon>Pucciniomycetes</taxon>
        <taxon>Pucciniales</taxon>
        <taxon>Sphaerophragmiaceae</taxon>
        <taxon>Austropuccinia</taxon>
    </lineage>
</organism>
<name>A0A9Q3CCC3_9BASI</name>
<dbReference type="AlphaFoldDB" id="A0A9Q3CCC3"/>
<evidence type="ECO:0000313" key="1">
    <source>
        <dbReference type="EMBL" id="MBW0480605.1"/>
    </source>
</evidence>
<dbReference type="EMBL" id="AVOT02006033">
    <property type="protein sequence ID" value="MBW0480605.1"/>
    <property type="molecule type" value="Genomic_DNA"/>
</dbReference>
<protein>
    <recommendedName>
        <fullName evidence="3">Reverse transcriptase Ty1/copia-type domain-containing protein</fullName>
    </recommendedName>
</protein>
<keyword evidence="2" id="KW-1185">Reference proteome</keyword>
<reference evidence="1" key="1">
    <citation type="submission" date="2021-03" db="EMBL/GenBank/DDBJ databases">
        <title>Draft genome sequence of rust myrtle Austropuccinia psidii MF-1, a brazilian biotype.</title>
        <authorList>
            <person name="Quecine M.C."/>
            <person name="Pachon D.M.R."/>
            <person name="Bonatelli M.L."/>
            <person name="Correr F.H."/>
            <person name="Franceschini L.M."/>
            <person name="Leite T.F."/>
            <person name="Margarido G.R.A."/>
            <person name="Almeida C.A."/>
            <person name="Ferrarezi J.A."/>
            <person name="Labate C.A."/>
        </authorList>
    </citation>
    <scope>NUCLEOTIDE SEQUENCE</scope>
    <source>
        <strain evidence="1">MF-1</strain>
    </source>
</reference>
<evidence type="ECO:0000313" key="2">
    <source>
        <dbReference type="Proteomes" id="UP000765509"/>
    </source>
</evidence>